<dbReference type="Gene3D" id="1.10.357.10">
    <property type="entry name" value="Tetracycline Repressor, domain 2"/>
    <property type="match status" value="1"/>
</dbReference>
<dbReference type="InterPro" id="IPR009057">
    <property type="entry name" value="Homeodomain-like_sf"/>
</dbReference>
<dbReference type="GO" id="GO:0003677">
    <property type="term" value="F:DNA binding"/>
    <property type="evidence" value="ECO:0007669"/>
    <property type="project" value="UniProtKB-UniRule"/>
</dbReference>
<dbReference type="Pfam" id="PF00440">
    <property type="entry name" value="TetR_N"/>
    <property type="match status" value="1"/>
</dbReference>
<gene>
    <name evidence="4" type="ORF">SAMN04489737_1026</name>
</gene>
<evidence type="ECO:0000256" key="1">
    <source>
        <dbReference type="ARBA" id="ARBA00023125"/>
    </source>
</evidence>
<sequence>MVVDIMRMRLGHKTGPKPKFTAEQVIDAVLRIGLDKFTMSQVAHEVGVGAPSLYRLYNSRDDLVAACLEEIARRRPWVAPQSSCPDMFRAWARYCWDLCEAFPGFALTLYTYPFPQVNFMKSVPSIVEDFTAAGLSKDIVLFALDFIGDTAITIHLGVSAYRVDPQDTERQALVRRNLELSNQQLGTDLSALLYSADTYRDLVEPKIEFIIAALQAGIRPPAHGFGQLT</sequence>
<dbReference type="STRING" id="131112.SAMN04489737_1026"/>
<dbReference type="SUPFAM" id="SSF48498">
    <property type="entry name" value="Tetracyclin repressor-like, C-terminal domain"/>
    <property type="match status" value="1"/>
</dbReference>
<dbReference type="EMBL" id="LT629804">
    <property type="protein sequence ID" value="SDU79874.1"/>
    <property type="molecule type" value="Genomic_DNA"/>
</dbReference>
<dbReference type="Proteomes" id="UP000214355">
    <property type="component" value="Chromosome I"/>
</dbReference>
<evidence type="ECO:0000313" key="5">
    <source>
        <dbReference type="Proteomes" id="UP000214355"/>
    </source>
</evidence>
<dbReference type="SUPFAM" id="SSF46689">
    <property type="entry name" value="Homeodomain-like"/>
    <property type="match status" value="1"/>
</dbReference>
<protein>
    <submittedName>
        <fullName evidence="4">Regulatory protein, tetR family</fullName>
    </submittedName>
</protein>
<reference evidence="5" key="1">
    <citation type="submission" date="2016-10" db="EMBL/GenBank/DDBJ databases">
        <authorList>
            <person name="Varghese N."/>
            <person name="Submissions S."/>
        </authorList>
    </citation>
    <scope>NUCLEOTIDE SEQUENCE [LARGE SCALE GENOMIC DNA]</scope>
    <source>
        <strain evidence="5">DSM 10002</strain>
    </source>
</reference>
<keyword evidence="5" id="KW-1185">Reference proteome</keyword>
<dbReference type="PROSITE" id="PS50977">
    <property type="entry name" value="HTH_TETR_2"/>
    <property type="match status" value="1"/>
</dbReference>
<organism evidence="4 5">
    <name type="scientific">Arcanobacterium phocae</name>
    <dbReference type="NCBI Taxonomy" id="131112"/>
    <lineage>
        <taxon>Bacteria</taxon>
        <taxon>Bacillati</taxon>
        <taxon>Actinomycetota</taxon>
        <taxon>Actinomycetes</taxon>
        <taxon>Actinomycetales</taxon>
        <taxon>Actinomycetaceae</taxon>
        <taxon>Arcanobacterium</taxon>
    </lineage>
</organism>
<evidence type="ECO:0000256" key="2">
    <source>
        <dbReference type="PROSITE-ProRule" id="PRU00335"/>
    </source>
</evidence>
<name>A0A1H2LGC4_9ACTO</name>
<dbReference type="InterPro" id="IPR001647">
    <property type="entry name" value="HTH_TetR"/>
</dbReference>
<feature type="DNA-binding region" description="H-T-H motif" evidence="2">
    <location>
        <begin position="38"/>
        <end position="57"/>
    </location>
</feature>
<keyword evidence="1 2" id="KW-0238">DNA-binding</keyword>
<evidence type="ECO:0000313" key="4">
    <source>
        <dbReference type="EMBL" id="SDU79874.1"/>
    </source>
</evidence>
<dbReference type="InterPro" id="IPR036271">
    <property type="entry name" value="Tet_transcr_reg_TetR-rel_C_sf"/>
</dbReference>
<feature type="domain" description="HTH tetR-type" evidence="3">
    <location>
        <begin position="15"/>
        <end position="75"/>
    </location>
</feature>
<dbReference type="AlphaFoldDB" id="A0A1H2LGC4"/>
<proteinExistence type="predicted"/>
<accession>A0A1H2LGC4</accession>
<evidence type="ECO:0000259" key="3">
    <source>
        <dbReference type="PROSITE" id="PS50977"/>
    </source>
</evidence>